<evidence type="ECO:0000313" key="3">
    <source>
        <dbReference type="Proteomes" id="UP000032061"/>
    </source>
</evidence>
<dbReference type="AlphaFoldDB" id="A0A0D0EK40"/>
<comment type="caution">
    <text evidence="1">The sequence shown here is derived from an EMBL/GenBank/DDBJ whole genome shotgun (WGS) entry which is preliminary data.</text>
</comment>
<dbReference type="RefSeq" id="WP_041519453.1">
    <property type="nucleotide sequence ID" value="NZ_JPRK01000015.1"/>
</dbReference>
<keyword evidence="4" id="KW-1185">Reference proteome</keyword>
<reference evidence="1 3" key="1">
    <citation type="submission" date="2015-01" db="EMBL/GenBank/DDBJ databases">
        <title>Genome of Flavobacterium hibernum DSM 12611.</title>
        <authorList>
            <person name="Stropko S.J."/>
            <person name="Pipes S.E."/>
            <person name="Newman J.D."/>
        </authorList>
    </citation>
    <scope>NUCLEOTIDE SEQUENCE [LARGE SCALE GENOMIC DNA]</scope>
    <source>
        <strain evidence="1 3">DSM 12611</strain>
    </source>
</reference>
<accession>A0A0D0EK40</accession>
<dbReference type="STRING" id="37752.IW18_18125"/>
<dbReference type="PROSITE" id="PS51257">
    <property type="entry name" value="PROKAR_LIPOPROTEIN"/>
    <property type="match status" value="1"/>
</dbReference>
<reference evidence="2 4" key="2">
    <citation type="submission" date="2016-11" db="EMBL/GenBank/DDBJ databases">
        <title>Whole genomes of Flavobacteriaceae.</title>
        <authorList>
            <person name="Stine C."/>
            <person name="Li C."/>
            <person name="Tadesse D."/>
        </authorList>
    </citation>
    <scope>NUCLEOTIDE SEQUENCE [LARGE SCALE GENOMIC DNA]</scope>
    <source>
        <strain evidence="2 4">ATCC 51468</strain>
    </source>
</reference>
<gene>
    <name evidence="2" type="ORF">B0A73_16970</name>
    <name evidence="1" type="ORF">IW18_18125</name>
</gene>
<sequence>MRKFIFTILISIILISCFGLFDSDSDTIVDDYKVSWIDIRETRSLNKGERLVPPYVYAVGHNSKYIYAKQHPLLENTKEKIDLKITYYYILERTKNTFQDKTIIGPLSKIDFEKRCRELAIKDIEFDLTYPTNLYF</sequence>
<evidence type="ECO:0008006" key="5">
    <source>
        <dbReference type="Google" id="ProtNLM"/>
    </source>
</evidence>
<dbReference type="EMBL" id="MUGX01000026">
    <property type="protein sequence ID" value="OXA85050.1"/>
    <property type="molecule type" value="Genomic_DNA"/>
</dbReference>
<dbReference type="OrthoDB" id="1077692at2"/>
<evidence type="ECO:0000313" key="1">
    <source>
        <dbReference type="EMBL" id="KIO51555.1"/>
    </source>
</evidence>
<dbReference type="Proteomes" id="UP000198302">
    <property type="component" value="Unassembled WGS sequence"/>
</dbReference>
<proteinExistence type="predicted"/>
<dbReference type="Proteomes" id="UP000032061">
    <property type="component" value="Unassembled WGS sequence"/>
</dbReference>
<name>A0A0D0EK40_9FLAO</name>
<protein>
    <recommendedName>
        <fullName evidence="5">DUF3997 domain-containing protein</fullName>
    </recommendedName>
</protein>
<organism evidence="1 3">
    <name type="scientific">Flavobacterium hibernum</name>
    <dbReference type="NCBI Taxonomy" id="37752"/>
    <lineage>
        <taxon>Bacteria</taxon>
        <taxon>Pseudomonadati</taxon>
        <taxon>Bacteroidota</taxon>
        <taxon>Flavobacteriia</taxon>
        <taxon>Flavobacteriales</taxon>
        <taxon>Flavobacteriaceae</taxon>
        <taxon>Flavobacterium</taxon>
    </lineage>
</organism>
<evidence type="ECO:0000313" key="2">
    <source>
        <dbReference type="EMBL" id="OXA85050.1"/>
    </source>
</evidence>
<evidence type="ECO:0000313" key="4">
    <source>
        <dbReference type="Proteomes" id="UP000198302"/>
    </source>
</evidence>
<dbReference type="EMBL" id="JPRK01000015">
    <property type="protein sequence ID" value="KIO51555.1"/>
    <property type="molecule type" value="Genomic_DNA"/>
</dbReference>